<evidence type="ECO:0000256" key="4">
    <source>
        <dbReference type="SAM" id="MobiDB-lite"/>
    </source>
</evidence>
<reference evidence="6 7" key="1">
    <citation type="submission" date="2021-06" db="EMBL/GenBank/DDBJ databases">
        <title>Bacterium isolated from marine sediment.</title>
        <authorList>
            <person name="Zhu K.-L."/>
            <person name="Du Z.-J."/>
            <person name="Liang Q.-Y."/>
        </authorList>
    </citation>
    <scope>NUCLEOTIDE SEQUENCE [LARGE SCALE GENOMIC DNA]</scope>
    <source>
        <strain evidence="6 7">A346</strain>
    </source>
</reference>
<dbReference type="PANTHER" id="PTHR46796:SF2">
    <property type="entry name" value="TRANSCRIPTIONAL REGULATORY PROTEIN"/>
    <property type="match status" value="1"/>
</dbReference>
<evidence type="ECO:0000259" key="5">
    <source>
        <dbReference type="PROSITE" id="PS01124"/>
    </source>
</evidence>
<feature type="domain" description="HTH araC/xylS-type" evidence="5">
    <location>
        <begin position="188"/>
        <end position="286"/>
    </location>
</feature>
<evidence type="ECO:0000256" key="2">
    <source>
        <dbReference type="ARBA" id="ARBA00023125"/>
    </source>
</evidence>
<organism evidence="6 7">
    <name type="scientific">Marinobacterium weihaiense</name>
    <dbReference type="NCBI Taxonomy" id="2851016"/>
    <lineage>
        <taxon>Bacteria</taxon>
        <taxon>Pseudomonadati</taxon>
        <taxon>Pseudomonadota</taxon>
        <taxon>Gammaproteobacteria</taxon>
        <taxon>Oceanospirillales</taxon>
        <taxon>Oceanospirillaceae</taxon>
        <taxon>Marinobacterium</taxon>
    </lineage>
</organism>
<keyword evidence="3" id="KW-0804">Transcription</keyword>
<dbReference type="SMART" id="SM00342">
    <property type="entry name" value="HTH_ARAC"/>
    <property type="match status" value="1"/>
</dbReference>
<proteinExistence type="predicted"/>
<comment type="caution">
    <text evidence="6">The sequence shown here is derived from an EMBL/GenBank/DDBJ whole genome shotgun (WGS) entry which is preliminary data.</text>
</comment>
<sequence length="292" mass="33555">MDKVRPPQTGIHSSGQAAQRPTNQLGPSPALPWVEMRRADRSSACYQAHAHDEFSLGVIDAGRARYRNGSRHHQTHAGMLVTINPGDIHACNPDQGVWSYRMLFIDTRWLGQLQQECMLADGSDYRPFAADFQQDRHFYRRFDRLYQRLTSSDAALAAETELIEYICPLFEGQTLAAAQHHQCLPELQRATERIMDRLDDNLSLDELARVSDLSRYQLIRLFRKHYGLPPHAWQLDQRIRRARQLLKQPHASLGDIALQLGFADQAHFQRHFRQRTALTPGQFQACYRQTGG</sequence>
<dbReference type="PROSITE" id="PS01124">
    <property type="entry name" value="HTH_ARAC_FAMILY_2"/>
    <property type="match status" value="1"/>
</dbReference>
<dbReference type="PROSITE" id="PS00041">
    <property type="entry name" value="HTH_ARAC_FAMILY_1"/>
    <property type="match status" value="1"/>
</dbReference>
<gene>
    <name evidence="6" type="ORF">KTN04_15965</name>
</gene>
<dbReference type="PANTHER" id="PTHR46796">
    <property type="entry name" value="HTH-TYPE TRANSCRIPTIONAL ACTIVATOR RHAS-RELATED"/>
    <property type="match status" value="1"/>
</dbReference>
<evidence type="ECO:0000256" key="3">
    <source>
        <dbReference type="ARBA" id="ARBA00023163"/>
    </source>
</evidence>
<dbReference type="RefSeq" id="WP_217336228.1">
    <property type="nucleotide sequence ID" value="NZ_JAHQZT010000040.1"/>
</dbReference>
<feature type="compositionally biased region" description="Polar residues" evidence="4">
    <location>
        <begin position="10"/>
        <end position="26"/>
    </location>
</feature>
<dbReference type="InterPro" id="IPR018062">
    <property type="entry name" value="HTH_AraC-typ_CS"/>
</dbReference>
<keyword evidence="1" id="KW-0805">Transcription regulation</keyword>
<evidence type="ECO:0000313" key="6">
    <source>
        <dbReference type="EMBL" id="MBV0934834.1"/>
    </source>
</evidence>
<protein>
    <submittedName>
        <fullName evidence="6">AraC family transcriptional regulator</fullName>
    </submittedName>
</protein>
<dbReference type="Proteomes" id="UP000755551">
    <property type="component" value="Unassembled WGS sequence"/>
</dbReference>
<dbReference type="Pfam" id="PF12833">
    <property type="entry name" value="HTH_18"/>
    <property type="match status" value="1"/>
</dbReference>
<dbReference type="Pfam" id="PF02311">
    <property type="entry name" value="AraC_binding"/>
    <property type="match status" value="1"/>
</dbReference>
<dbReference type="EMBL" id="JAHQZT010000040">
    <property type="protein sequence ID" value="MBV0934834.1"/>
    <property type="molecule type" value="Genomic_DNA"/>
</dbReference>
<dbReference type="InterPro" id="IPR003313">
    <property type="entry name" value="AraC-bd"/>
</dbReference>
<dbReference type="InterPro" id="IPR018060">
    <property type="entry name" value="HTH_AraC"/>
</dbReference>
<accession>A0ABS6MG47</accession>
<keyword evidence="7" id="KW-1185">Reference proteome</keyword>
<dbReference type="InterPro" id="IPR050204">
    <property type="entry name" value="AraC_XylS_family_regulators"/>
</dbReference>
<name>A0ABS6MG47_9GAMM</name>
<keyword evidence="2" id="KW-0238">DNA-binding</keyword>
<evidence type="ECO:0000313" key="7">
    <source>
        <dbReference type="Proteomes" id="UP000755551"/>
    </source>
</evidence>
<feature type="region of interest" description="Disordered" evidence="4">
    <location>
        <begin position="1"/>
        <end position="30"/>
    </location>
</feature>
<evidence type="ECO:0000256" key="1">
    <source>
        <dbReference type="ARBA" id="ARBA00023015"/>
    </source>
</evidence>